<dbReference type="SUPFAM" id="SSF49464">
    <property type="entry name" value="Carboxypeptidase regulatory domain-like"/>
    <property type="match status" value="1"/>
</dbReference>
<dbReference type="Pfam" id="PF00593">
    <property type="entry name" value="TonB_dep_Rec_b-barrel"/>
    <property type="match status" value="1"/>
</dbReference>
<feature type="domain" description="TonB-dependent receptor plug" evidence="14">
    <location>
        <begin position="130"/>
        <end position="240"/>
    </location>
</feature>
<dbReference type="SUPFAM" id="SSF56935">
    <property type="entry name" value="Porins"/>
    <property type="match status" value="1"/>
</dbReference>
<evidence type="ECO:0000256" key="2">
    <source>
        <dbReference type="ARBA" id="ARBA00022448"/>
    </source>
</evidence>
<comment type="similarity">
    <text evidence="10 11">Belongs to the TonB-dependent receptor family.</text>
</comment>
<dbReference type="InterPro" id="IPR037066">
    <property type="entry name" value="Plug_dom_sf"/>
</dbReference>
<dbReference type="Gene3D" id="2.40.170.20">
    <property type="entry name" value="TonB-dependent receptor, beta-barrel domain"/>
    <property type="match status" value="1"/>
</dbReference>
<comment type="caution">
    <text evidence="15">The sequence shown here is derived from an EMBL/GenBank/DDBJ whole genome shotgun (WGS) entry which is preliminary data.</text>
</comment>
<proteinExistence type="inferred from homology"/>
<gene>
    <name evidence="15" type="ORF">DUE52_24505</name>
</gene>
<organism evidence="15 16">
    <name type="scientific">Larkinella punicea</name>
    <dbReference type="NCBI Taxonomy" id="2315727"/>
    <lineage>
        <taxon>Bacteria</taxon>
        <taxon>Pseudomonadati</taxon>
        <taxon>Bacteroidota</taxon>
        <taxon>Cytophagia</taxon>
        <taxon>Cytophagales</taxon>
        <taxon>Spirosomataceae</taxon>
        <taxon>Larkinella</taxon>
    </lineage>
</organism>
<dbReference type="GO" id="GO:0009279">
    <property type="term" value="C:cell outer membrane"/>
    <property type="evidence" value="ECO:0007669"/>
    <property type="project" value="UniProtKB-SubCell"/>
</dbReference>
<dbReference type="Gene3D" id="2.170.130.10">
    <property type="entry name" value="TonB-dependent receptor, plug domain"/>
    <property type="match status" value="1"/>
</dbReference>
<evidence type="ECO:0000256" key="8">
    <source>
        <dbReference type="ARBA" id="ARBA00023170"/>
    </source>
</evidence>
<evidence type="ECO:0000256" key="12">
    <source>
        <dbReference type="SAM" id="SignalP"/>
    </source>
</evidence>
<reference evidence="15 16" key="1">
    <citation type="submission" date="2018-07" db="EMBL/GenBank/DDBJ databases">
        <title>Genome analysis of Larkinella rosea.</title>
        <authorList>
            <person name="Zhou Z."/>
            <person name="Wang G."/>
        </authorList>
    </citation>
    <scope>NUCLEOTIDE SEQUENCE [LARGE SCALE GENOMIC DNA]</scope>
    <source>
        <strain evidence="16">zzj9</strain>
    </source>
</reference>
<dbReference type="AlphaFoldDB" id="A0A368JK83"/>
<dbReference type="GO" id="GO:0015344">
    <property type="term" value="F:siderophore uptake transmembrane transporter activity"/>
    <property type="evidence" value="ECO:0007669"/>
    <property type="project" value="TreeGrafter"/>
</dbReference>
<dbReference type="GO" id="GO:0044718">
    <property type="term" value="P:siderophore transmembrane transport"/>
    <property type="evidence" value="ECO:0007669"/>
    <property type="project" value="TreeGrafter"/>
</dbReference>
<keyword evidence="9 10" id="KW-0998">Cell outer membrane</keyword>
<dbReference type="Proteomes" id="UP000253383">
    <property type="component" value="Unassembled WGS sequence"/>
</dbReference>
<evidence type="ECO:0000313" key="15">
    <source>
        <dbReference type="EMBL" id="RCR66963.1"/>
    </source>
</evidence>
<feature type="domain" description="TonB-dependent receptor-like beta-barrel" evidence="13">
    <location>
        <begin position="346"/>
        <end position="759"/>
    </location>
</feature>
<dbReference type="RefSeq" id="WP_114408710.1">
    <property type="nucleotide sequence ID" value="NZ_QOWE01000023.1"/>
</dbReference>
<keyword evidence="5 12" id="KW-0732">Signal</keyword>
<dbReference type="PANTHER" id="PTHR30069">
    <property type="entry name" value="TONB-DEPENDENT OUTER MEMBRANE RECEPTOR"/>
    <property type="match status" value="1"/>
</dbReference>
<evidence type="ECO:0000259" key="14">
    <source>
        <dbReference type="Pfam" id="PF07715"/>
    </source>
</evidence>
<dbReference type="InterPro" id="IPR008969">
    <property type="entry name" value="CarboxyPept-like_regulatory"/>
</dbReference>
<keyword evidence="3 10" id="KW-1134">Transmembrane beta strand</keyword>
<evidence type="ECO:0000256" key="1">
    <source>
        <dbReference type="ARBA" id="ARBA00004571"/>
    </source>
</evidence>
<name>A0A368JK83_9BACT</name>
<evidence type="ECO:0000256" key="6">
    <source>
        <dbReference type="ARBA" id="ARBA00023077"/>
    </source>
</evidence>
<keyword evidence="16" id="KW-1185">Reference proteome</keyword>
<evidence type="ECO:0000313" key="16">
    <source>
        <dbReference type="Proteomes" id="UP000253383"/>
    </source>
</evidence>
<evidence type="ECO:0000259" key="13">
    <source>
        <dbReference type="Pfam" id="PF00593"/>
    </source>
</evidence>
<evidence type="ECO:0000256" key="3">
    <source>
        <dbReference type="ARBA" id="ARBA00022452"/>
    </source>
</evidence>
<protein>
    <submittedName>
        <fullName evidence="15">TonB-dependent receptor</fullName>
    </submittedName>
</protein>
<dbReference type="PROSITE" id="PS52016">
    <property type="entry name" value="TONB_DEPENDENT_REC_3"/>
    <property type="match status" value="1"/>
</dbReference>
<accession>A0A368JK83</accession>
<dbReference type="InterPro" id="IPR012910">
    <property type="entry name" value="Plug_dom"/>
</dbReference>
<dbReference type="Pfam" id="PF13715">
    <property type="entry name" value="CarbopepD_reg_2"/>
    <property type="match status" value="1"/>
</dbReference>
<comment type="subcellular location">
    <subcellularLocation>
        <location evidence="1 10">Cell outer membrane</location>
        <topology evidence="1 10">Multi-pass membrane protein</topology>
    </subcellularLocation>
</comment>
<keyword evidence="7 10" id="KW-0472">Membrane</keyword>
<dbReference type="InterPro" id="IPR036942">
    <property type="entry name" value="Beta-barrel_TonB_sf"/>
</dbReference>
<dbReference type="EMBL" id="QOWE01000023">
    <property type="protein sequence ID" value="RCR66963.1"/>
    <property type="molecule type" value="Genomic_DNA"/>
</dbReference>
<keyword evidence="8 15" id="KW-0675">Receptor</keyword>
<keyword evidence="4 10" id="KW-0812">Transmembrane</keyword>
<evidence type="ECO:0000256" key="7">
    <source>
        <dbReference type="ARBA" id="ARBA00023136"/>
    </source>
</evidence>
<keyword evidence="2 10" id="KW-0813">Transport</keyword>
<evidence type="ECO:0000256" key="11">
    <source>
        <dbReference type="RuleBase" id="RU003357"/>
    </source>
</evidence>
<dbReference type="OrthoDB" id="9804995at2"/>
<dbReference type="Gene3D" id="2.60.40.1120">
    <property type="entry name" value="Carboxypeptidase-like, regulatory domain"/>
    <property type="match status" value="1"/>
</dbReference>
<evidence type="ECO:0000256" key="4">
    <source>
        <dbReference type="ARBA" id="ARBA00022692"/>
    </source>
</evidence>
<dbReference type="InterPro" id="IPR039426">
    <property type="entry name" value="TonB-dep_rcpt-like"/>
</dbReference>
<evidence type="ECO:0000256" key="10">
    <source>
        <dbReference type="PROSITE-ProRule" id="PRU01360"/>
    </source>
</evidence>
<feature type="chain" id="PRO_5016984975" evidence="12">
    <location>
        <begin position="25"/>
        <end position="799"/>
    </location>
</feature>
<dbReference type="InterPro" id="IPR000531">
    <property type="entry name" value="Beta-barrel_TonB"/>
</dbReference>
<dbReference type="PANTHER" id="PTHR30069:SF29">
    <property type="entry name" value="HEMOGLOBIN AND HEMOGLOBIN-HAPTOGLOBIN-BINDING PROTEIN 1-RELATED"/>
    <property type="match status" value="1"/>
</dbReference>
<evidence type="ECO:0000256" key="5">
    <source>
        <dbReference type="ARBA" id="ARBA00022729"/>
    </source>
</evidence>
<keyword evidence="6 11" id="KW-0798">TonB box</keyword>
<feature type="signal peptide" evidence="12">
    <location>
        <begin position="1"/>
        <end position="24"/>
    </location>
</feature>
<sequence length="799" mass="88864">MELKKSSNRFIILLALCLSSVLSAAQTTGEFKGKIIEQSTKQPIIGASVRIDNTQLGASTDTNGVFVIRNIPTGTHAVTISSISFQTKSIAEITIIANKTYYSEIELLEDASSLNEVTISAFKGEVNPLTPVSAFSYSREEIFRNPGAQGDIMRALSSLPGVVSSGSQFSAIAARGQGTQDNIYLVDDIPMFNLSHLEAEGFNSGFNDPNGGRYSIFAPRIIDNVQFQNGGFDAVNGRRSSSYLNLGVKEGNQETWSFSGQFDLLGATLIADGPVSKKTSVFASGRYHNFAMLLNLLGETPSTISFGDYILKTTTQLNAKNKLSVIAMYNPERTSKTRDDIEAGININDDNSGRTILWNHRDSKTVVGLNLRTLIDTSSYLKNVLYYRASTVDNNFGRFNPSLDPEGVIIDPGYGTYETNLRRIKNNQQEFGYRSIYTRRFDKLTLTAGIDAMVIGLDYARSLSRTDTMYTFRSRDISTNPARYYQLVDPSLFNSAFDDRAFNGSGYATLSWRITERITLNPGLRYDYTGFTQQHTLSPRLSGSVALNDRHSLNFASGIYYQDAAYSDVAGQRAANKLKNERSIQTILGYKIQFSSDLKLVAEGWHKQFDDVVVQPNRAQSYLTNDGTGYAYGADISLTKRLSKNYYGQISYSYMESKRDDQNGLGEYNYIFNIPHTISLLGSYKPSNKWVFSGKFRYSTGRPTDQFIVHSNVLNDPNMMRYSQEITAVNGASLPDFISLDLRADYNVQRTWGTFSAFVDLVNVSNRFNVNSEQFVPETGRISNVGLGVFPTFGVRVEL</sequence>
<evidence type="ECO:0000256" key="9">
    <source>
        <dbReference type="ARBA" id="ARBA00023237"/>
    </source>
</evidence>
<dbReference type="Pfam" id="PF07715">
    <property type="entry name" value="Plug"/>
    <property type="match status" value="1"/>
</dbReference>